<dbReference type="STRING" id="1884381.SAMN05518846_104417"/>
<dbReference type="EMBL" id="FORT01000004">
    <property type="protein sequence ID" value="SFJ65720.1"/>
    <property type="molecule type" value="Genomic_DNA"/>
</dbReference>
<feature type="domain" description="Glyoxalase-like" evidence="1">
    <location>
        <begin position="5"/>
        <end position="194"/>
    </location>
</feature>
<evidence type="ECO:0000313" key="2">
    <source>
        <dbReference type="EMBL" id="SFJ65720.1"/>
    </source>
</evidence>
<dbReference type="InterPro" id="IPR029068">
    <property type="entry name" value="Glyas_Bleomycin-R_OHBP_Dase"/>
</dbReference>
<dbReference type="SUPFAM" id="SSF54593">
    <property type="entry name" value="Glyoxalase/Bleomycin resistance protein/Dihydroxybiphenyl dioxygenase"/>
    <property type="match status" value="1"/>
</dbReference>
<evidence type="ECO:0000313" key="3">
    <source>
        <dbReference type="Proteomes" id="UP000198915"/>
    </source>
</evidence>
<keyword evidence="3" id="KW-1185">Reference proteome</keyword>
<proteinExistence type="predicted"/>
<dbReference type="Gene3D" id="3.10.180.10">
    <property type="entry name" value="2,3-Dihydroxybiphenyl 1,2-Dioxygenase, domain 1"/>
    <property type="match status" value="2"/>
</dbReference>
<name>A0A1I3T523_9BACL</name>
<dbReference type="InterPro" id="IPR025870">
    <property type="entry name" value="Glyoxalase-like_dom"/>
</dbReference>
<dbReference type="GeneID" id="301131825"/>
<gene>
    <name evidence="2" type="ORF">SAMN05518846_104417</name>
</gene>
<dbReference type="Proteomes" id="UP000198915">
    <property type="component" value="Unassembled WGS sequence"/>
</dbReference>
<accession>A0A1I3T523</accession>
<organism evidence="2 3">
    <name type="scientific">Brevibacillus centrosporus</name>
    <dbReference type="NCBI Taxonomy" id="54910"/>
    <lineage>
        <taxon>Bacteria</taxon>
        <taxon>Bacillati</taxon>
        <taxon>Bacillota</taxon>
        <taxon>Bacilli</taxon>
        <taxon>Bacillales</taxon>
        <taxon>Paenibacillaceae</taxon>
        <taxon>Brevibacillus</taxon>
    </lineage>
</organism>
<dbReference type="Pfam" id="PF13468">
    <property type="entry name" value="Glyoxalase_3"/>
    <property type="match status" value="1"/>
</dbReference>
<reference evidence="3" key="1">
    <citation type="submission" date="2016-10" db="EMBL/GenBank/DDBJ databases">
        <authorList>
            <person name="Varghese N."/>
            <person name="Submissions S."/>
        </authorList>
    </citation>
    <scope>NUCLEOTIDE SEQUENCE [LARGE SCALE GENOMIC DNA]</scope>
    <source>
        <strain evidence="3">OK042</strain>
    </source>
</reference>
<protein>
    <submittedName>
        <fullName evidence="2">Glyoxalase-like domain-containing protein</fullName>
    </submittedName>
</protein>
<dbReference type="AlphaFoldDB" id="A0A1I3T523"/>
<dbReference type="PANTHER" id="PTHR40265">
    <property type="entry name" value="BLL2707 PROTEIN"/>
    <property type="match status" value="1"/>
</dbReference>
<dbReference type="PANTHER" id="PTHR40265:SF1">
    <property type="entry name" value="GLYOXALASE-LIKE DOMAIN-CONTAINING PROTEIN"/>
    <property type="match status" value="1"/>
</dbReference>
<dbReference type="RefSeq" id="WP_092267848.1">
    <property type="nucleotide sequence ID" value="NZ_CP176856.1"/>
</dbReference>
<evidence type="ECO:0000259" key="1">
    <source>
        <dbReference type="Pfam" id="PF13468"/>
    </source>
</evidence>
<sequence>MDLALDHIVHFVHRAPAEATEQFRAKGYHAVAGGRHAMWGTWNSLSYFGLTYVEFLAVERQALAKESENPLIRQLVADQKRGEGLGQIALRTRQMDEWANRLRQTGLKVTGPVAGSRMREDGSTIRWRMLFLDDPDSALQPPFLIEWEESDEERVKDLTSRGVIAPHANGAKSIQSVCYAVSDLEEAVGRWQLWFGWESSEVFTDEQLGAKCRQLEILGSSITLCQPVGSGQASNALQARGERPFAVKVCTESKEAQDVVLGGMYTLLPC</sequence>